<keyword evidence="7 8" id="KW-0472">Membrane</keyword>
<keyword evidence="4 8" id="KW-1278">Translocase</keyword>
<evidence type="ECO:0000313" key="10">
    <source>
        <dbReference type="Proteomes" id="UP000194267"/>
    </source>
</evidence>
<comment type="similarity">
    <text evidence="8">Belongs to the NqrDE/RnfAE family.</text>
</comment>
<dbReference type="HAMAP" id="MF_00459">
    <property type="entry name" value="RsxA_RnfA"/>
    <property type="match status" value="1"/>
</dbReference>
<dbReference type="PANTHER" id="PTHR30335:SF0">
    <property type="entry name" value="ION-TRANSLOCATING OXIDOREDUCTASE COMPLEX SUBUNIT A"/>
    <property type="match status" value="1"/>
</dbReference>
<evidence type="ECO:0000256" key="8">
    <source>
        <dbReference type="HAMAP-Rule" id="MF_00459"/>
    </source>
</evidence>
<organism evidence="9 10">
    <name type="scientific">Symbiobacterium thermophilum</name>
    <dbReference type="NCBI Taxonomy" id="2734"/>
    <lineage>
        <taxon>Bacteria</taxon>
        <taxon>Bacillati</taxon>
        <taxon>Bacillota</taxon>
        <taxon>Clostridia</taxon>
        <taxon>Eubacteriales</taxon>
        <taxon>Symbiobacteriaceae</taxon>
        <taxon>Symbiobacterium</taxon>
    </lineage>
</organism>
<dbReference type="Pfam" id="PF02508">
    <property type="entry name" value="Rnf-Nqr"/>
    <property type="match status" value="1"/>
</dbReference>
<feature type="transmembrane region" description="Helical" evidence="8">
    <location>
        <begin position="70"/>
        <end position="91"/>
    </location>
</feature>
<comment type="caution">
    <text evidence="9">The sequence shown here is derived from an EMBL/GenBank/DDBJ whole genome shotgun (WGS) entry which is preliminary data.</text>
</comment>
<comment type="subunit">
    <text evidence="8">The complex is composed of six subunits: RnfA, RnfB, RnfC, RnfD, RnfE and RnfG.</text>
</comment>
<evidence type="ECO:0000313" key="9">
    <source>
        <dbReference type="EMBL" id="OTA41655.1"/>
    </source>
</evidence>
<dbReference type="PANTHER" id="PTHR30335">
    <property type="entry name" value="INTEGRAL MEMBRANE PROTEIN OF SOXR-REDUCING COMPLEX"/>
    <property type="match status" value="1"/>
</dbReference>
<comment type="subcellular location">
    <subcellularLocation>
        <location evidence="8">Cell membrane</location>
        <topology evidence="8">Multi-pass membrane protein</topology>
    </subcellularLocation>
    <subcellularLocation>
        <location evidence="1">Endomembrane system</location>
        <topology evidence="1">Multi-pass membrane protein</topology>
    </subcellularLocation>
</comment>
<keyword evidence="5 8" id="KW-0249">Electron transport</keyword>
<feature type="transmembrane region" description="Helical" evidence="8">
    <location>
        <begin position="98"/>
        <end position="121"/>
    </location>
</feature>
<dbReference type="InterPro" id="IPR050133">
    <property type="entry name" value="NqrDE/RnfAE_oxidrdctase"/>
</dbReference>
<evidence type="ECO:0000256" key="3">
    <source>
        <dbReference type="ARBA" id="ARBA00022692"/>
    </source>
</evidence>
<feature type="transmembrane region" description="Helical" evidence="8">
    <location>
        <begin position="171"/>
        <end position="190"/>
    </location>
</feature>
<feature type="transmembrane region" description="Helical" evidence="8">
    <location>
        <begin position="133"/>
        <end position="151"/>
    </location>
</feature>
<keyword evidence="6 8" id="KW-1133">Transmembrane helix</keyword>
<dbReference type="EC" id="7.-.-.-" evidence="8"/>
<evidence type="ECO:0000256" key="6">
    <source>
        <dbReference type="ARBA" id="ARBA00022989"/>
    </source>
</evidence>
<dbReference type="NCBIfam" id="NF003481">
    <property type="entry name" value="PRK05151.1"/>
    <property type="match status" value="1"/>
</dbReference>
<dbReference type="GO" id="GO:0022900">
    <property type="term" value="P:electron transport chain"/>
    <property type="evidence" value="ECO:0007669"/>
    <property type="project" value="UniProtKB-UniRule"/>
</dbReference>
<feature type="transmembrane region" description="Helical" evidence="8">
    <location>
        <begin position="6"/>
        <end position="30"/>
    </location>
</feature>
<dbReference type="InterPro" id="IPR003667">
    <property type="entry name" value="NqrDE/RnfAE"/>
</dbReference>
<proteinExistence type="inferred from homology"/>
<dbReference type="PIRSF" id="PIRSF006102">
    <property type="entry name" value="NQR_DE"/>
    <property type="match status" value="1"/>
</dbReference>
<reference evidence="10" key="1">
    <citation type="submission" date="2016-04" db="EMBL/GenBank/DDBJ databases">
        <authorList>
            <person name="Antunes L.P."/>
            <person name="Martins L.F."/>
            <person name="Pereira R.V."/>
            <person name="Thomas A.M."/>
            <person name="Barbosa D."/>
            <person name="Nascimento L."/>
            <person name="Silva G.M."/>
            <person name="Condomitti G.W."/>
            <person name="Digiampietri L.A."/>
            <person name="Lombardi K.C."/>
            <person name="Ramos P.L."/>
            <person name="Quaggio R.B."/>
            <person name="Oliveira J.C."/>
            <person name="Pascon R.C."/>
            <person name="Cruz J.B."/>
            <person name="Silva A.M."/>
            <person name="Setubal J.C."/>
        </authorList>
    </citation>
    <scope>NUCLEOTIDE SEQUENCE [LARGE SCALE GENOMIC DNA]</scope>
</reference>
<dbReference type="Proteomes" id="UP000194267">
    <property type="component" value="Unassembled WGS sequence"/>
</dbReference>
<protein>
    <recommendedName>
        <fullName evidence="8">Ion-translocating oxidoreductase complex subunit A</fullName>
        <ecNumber evidence="8">7.-.-.-</ecNumber>
    </recommendedName>
    <alternativeName>
        <fullName evidence="8">Rnf electron transport complex subunit A</fullName>
    </alternativeName>
</protein>
<evidence type="ECO:0000256" key="5">
    <source>
        <dbReference type="ARBA" id="ARBA00022982"/>
    </source>
</evidence>
<evidence type="ECO:0000256" key="7">
    <source>
        <dbReference type="ARBA" id="ARBA00023136"/>
    </source>
</evidence>
<keyword evidence="3 8" id="KW-0812">Transmembrane</keyword>
<accession>A0A1Y2T8Y6</accession>
<evidence type="ECO:0000256" key="2">
    <source>
        <dbReference type="ARBA" id="ARBA00022448"/>
    </source>
</evidence>
<dbReference type="GO" id="GO:0012505">
    <property type="term" value="C:endomembrane system"/>
    <property type="evidence" value="ECO:0007669"/>
    <property type="project" value="UniProtKB-SubCell"/>
</dbReference>
<dbReference type="InterPro" id="IPR011293">
    <property type="entry name" value="Ion_transpt_RnfA/RsxA"/>
</dbReference>
<keyword evidence="2 8" id="KW-0813">Transport</keyword>
<dbReference type="AlphaFoldDB" id="A0A1Y2T8Y6"/>
<gene>
    <name evidence="8" type="primary">rnfA</name>
    <name evidence="9" type="ORF">A6D92_04860</name>
</gene>
<comment type="function">
    <text evidence="8">Part of a membrane-bound complex that couples electron transfer with translocation of ions across the membrane.</text>
</comment>
<dbReference type="GO" id="GO:0005886">
    <property type="term" value="C:plasma membrane"/>
    <property type="evidence" value="ECO:0007669"/>
    <property type="project" value="UniProtKB-SubCell"/>
</dbReference>
<dbReference type="NCBIfam" id="TIGR01943">
    <property type="entry name" value="rnfA"/>
    <property type="match status" value="1"/>
</dbReference>
<name>A0A1Y2T8Y6_SYMTR</name>
<dbReference type="EMBL" id="LWLV01000304">
    <property type="protein sequence ID" value="OTA41655.1"/>
    <property type="molecule type" value="Genomic_DNA"/>
</dbReference>
<keyword evidence="8" id="KW-1003">Cell membrane</keyword>
<feature type="transmembrane region" description="Helical" evidence="8">
    <location>
        <begin position="37"/>
        <end position="58"/>
    </location>
</feature>
<sequence>MEILAILVGGILINNYIFSRFLGLCPFFGVSNKLETVYGMGAAVVFVMTLASAITWPLQRLLLEPLGLGYLQTVAFILVIAALVQTVEMVIQRVSPPLYAALGIYLPLLTTNCAVLGVALLNMTEGYGFVPSVINGFAGGAGWTLSTLLFAGVRERIEGAHIPPAMRGMPIAFLAAGLMALAFMGFQGLFRGILF</sequence>
<evidence type="ECO:0000256" key="1">
    <source>
        <dbReference type="ARBA" id="ARBA00004127"/>
    </source>
</evidence>
<evidence type="ECO:0000256" key="4">
    <source>
        <dbReference type="ARBA" id="ARBA00022967"/>
    </source>
</evidence>